<name>A0ABM6RRC9_9FIRM</name>
<evidence type="ECO:0000256" key="3">
    <source>
        <dbReference type="ARBA" id="ARBA00022485"/>
    </source>
</evidence>
<dbReference type="Pfam" id="PF01058">
    <property type="entry name" value="Oxidored_q6"/>
    <property type="match status" value="1"/>
</dbReference>
<dbReference type="Gene3D" id="3.40.50.12280">
    <property type="match status" value="1"/>
</dbReference>
<keyword evidence="6" id="KW-0411">Iron-sulfur</keyword>
<keyword evidence="4" id="KW-0479">Metal-binding</keyword>
<comment type="similarity">
    <text evidence="2">Belongs to the complex I 20 kDa subunit family.</text>
</comment>
<feature type="region of interest" description="Disordered" evidence="7">
    <location>
        <begin position="154"/>
        <end position="177"/>
    </location>
</feature>
<evidence type="ECO:0000256" key="2">
    <source>
        <dbReference type="ARBA" id="ARBA00009173"/>
    </source>
</evidence>
<gene>
    <name evidence="9" type="ORF">BXT84_07820</name>
</gene>
<evidence type="ECO:0000256" key="6">
    <source>
        <dbReference type="ARBA" id="ARBA00023014"/>
    </source>
</evidence>
<evidence type="ECO:0000256" key="1">
    <source>
        <dbReference type="ARBA" id="ARBA00001966"/>
    </source>
</evidence>
<reference evidence="9 10" key="1">
    <citation type="journal article" date="2019" name="Sci. Rep.">
        <title>Sulfobacillus thermotolerans: new insights into resistance and metabolic capacities of acidophilic chemolithotrophs.</title>
        <authorList>
            <person name="Panyushkina A.E."/>
            <person name="Babenko V.V."/>
            <person name="Nikitina A.S."/>
            <person name="Selezneva O.V."/>
            <person name="Tsaplina I.A."/>
            <person name="Letarova M.A."/>
            <person name="Kostryukova E.S."/>
            <person name="Letarov A.V."/>
        </authorList>
    </citation>
    <scope>NUCLEOTIDE SEQUENCE [LARGE SCALE GENOMIC DNA]</scope>
    <source>
        <strain evidence="9 10">Kr1</strain>
    </source>
</reference>
<dbReference type="Proteomes" id="UP000325292">
    <property type="component" value="Chromosome"/>
</dbReference>
<protein>
    <recommendedName>
        <fullName evidence="8">NADH:ubiquinone oxidoreductase-like 20kDa subunit domain-containing protein</fullName>
    </recommendedName>
</protein>
<sequence>MGHHSHSRSLQCRHVDAGSCNGCEQELNALTGSFYDMQHVGLDIVASPRHADALIVTGPVSDTMMTPLRAVWAALPRPKRLVALGDCAAGYGVFQGAYATRGGVEGSMRPPDVVIRGCPPTPAEILQGLTAVMDTLLEPSSFIDSQPSADLVEARRIPPLEQPRGDQTPGDVGEREI</sequence>
<evidence type="ECO:0000256" key="5">
    <source>
        <dbReference type="ARBA" id="ARBA00023004"/>
    </source>
</evidence>
<accession>A0ABM6RRC9</accession>
<dbReference type="InterPro" id="IPR052375">
    <property type="entry name" value="Complex_I_20kDa-like"/>
</dbReference>
<dbReference type="PANTHER" id="PTHR42989:SF1">
    <property type="entry name" value="FORMATE HYDROGENLYASE SUBUNIT 7-RELATED"/>
    <property type="match status" value="1"/>
</dbReference>
<keyword evidence="10" id="KW-1185">Reference proteome</keyword>
<dbReference type="PANTHER" id="PTHR42989">
    <property type="entry name" value="HYDROGENASE-4 COMPONENT I"/>
    <property type="match status" value="1"/>
</dbReference>
<proteinExistence type="inferred from homology"/>
<organism evidence="9 10">
    <name type="scientific">Sulfobacillus thermotolerans</name>
    <dbReference type="NCBI Taxonomy" id="338644"/>
    <lineage>
        <taxon>Bacteria</taxon>
        <taxon>Bacillati</taxon>
        <taxon>Bacillota</taxon>
        <taxon>Clostridia</taxon>
        <taxon>Eubacteriales</taxon>
        <taxon>Clostridiales Family XVII. Incertae Sedis</taxon>
        <taxon>Sulfobacillus</taxon>
    </lineage>
</organism>
<evidence type="ECO:0000256" key="7">
    <source>
        <dbReference type="SAM" id="MobiDB-lite"/>
    </source>
</evidence>
<evidence type="ECO:0000313" key="9">
    <source>
        <dbReference type="EMBL" id="AUW93862.1"/>
    </source>
</evidence>
<evidence type="ECO:0000313" key="10">
    <source>
        <dbReference type="Proteomes" id="UP000325292"/>
    </source>
</evidence>
<evidence type="ECO:0000259" key="8">
    <source>
        <dbReference type="Pfam" id="PF01058"/>
    </source>
</evidence>
<keyword evidence="5" id="KW-0408">Iron</keyword>
<comment type="cofactor">
    <cofactor evidence="1">
        <name>[4Fe-4S] cluster</name>
        <dbReference type="ChEBI" id="CHEBI:49883"/>
    </cofactor>
</comment>
<dbReference type="InterPro" id="IPR006137">
    <property type="entry name" value="NADH_UbQ_OxRdtase-like_20kDa"/>
</dbReference>
<dbReference type="SUPFAM" id="SSF56770">
    <property type="entry name" value="HydA/Nqo6-like"/>
    <property type="match status" value="1"/>
</dbReference>
<evidence type="ECO:0000256" key="4">
    <source>
        <dbReference type="ARBA" id="ARBA00022723"/>
    </source>
</evidence>
<feature type="domain" description="NADH:ubiquinone oxidoreductase-like 20kDa subunit" evidence="8">
    <location>
        <begin position="20"/>
        <end position="131"/>
    </location>
</feature>
<dbReference type="EMBL" id="CP019454">
    <property type="protein sequence ID" value="AUW93862.1"/>
    <property type="molecule type" value="Genomic_DNA"/>
</dbReference>
<keyword evidence="3" id="KW-0004">4Fe-4S</keyword>